<dbReference type="Proteomes" id="UP000250266">
    <property type="component" value="Unassembled WGS sequence"/>
</dbReference>
<keyword evidence="1" id="KW-0472">Membrane</keyword>
<keyword evidence="3" id="KW-1185">Reference proteome</keyword>
<dbReference type="AlphaFoldDB" id="A0A8E2JGN3"/>
<sequence>MDASSVRRLRKTLHEFWAIIASPNGQDRVFTWKRLHYFLFGFGRLQRGFPHLCHQRYPQLRENARARTRYHRISPRLEGFISGFIVIWSEPFFLSVLPSCPQFWKVNFRAVLDDEACRALASALAYKVWQFSSIQALIPLLTSFFFFHCFGPPCAALH</sequence>
<organism evidence="2 3">
    <name type="scientific">Lepidopterella palustris CBS 459.81</name>
    <dbReference type="NCBI Taxonomy" id="1314670"/>
    <lineage>
        <taxon>Eukaryota</taxon>
        <taxon>Fungi</taxon>
        <taxon>Dikarya</taxon>
        <taxon>Ascomycota</taxon>
        <taxon>Pezizomycotina</taxon>
        <taxon>Dothideomycetes</taxon>
        <taxon>Pleosporomycetidae</taxon>
        <taxon>Mytilinidiales</taxon>
        <taxon>Argynnaceae</taxon>
        <taxon>Lepidopterella</taxon>
    </lineage>
</organism>
<accession>A0A8E2JGN3</accession>
<reference evidence="2 3" key="1">
    <citation type="journal article" date="2016" name="Nat. Commun.">
        <title>Ectomycorrhizal ecology is imprinted in the genome of the dominant symbiotic fungus Cenococcum geophilum.</title>
        <authorList>
            <consortium name="DOE Joint Genome Institute"/>
            <person name="Peter M."/>
            <person name="Kohler A."/>
            <person name="Ohm R.A."/>
            <person name="Kuo A."/>
            <person name="Krutzmann J."/>
            <person name="Morin E."/>
            <person name="Arend M."/>
            <person name="Barry K.W."/>
            <person name="Binder M."/>
            <person name="Choi C."/>
            <person name="Clum A."/>
            <person name="Copeland A."/>
            <person name="Grisel N."/>
            <person name="Haridas S."/>
            <person name="Kipfer T."/>
            <person name="LaButti K."/>
            <person name="Lindquist E."/>
            <person name="Lipzen A."/>
            <person name="Maire R."/>
            <person name="Meier B."/>
            <person name="Mihaltcheva S."/>
            <person name="Molinier V."/>
            <person name="Murat C."/>
            <person name="Poggeler S."/>
            <person name="Quandt C.A."/>
            <person name="Sperisen C."/>
            <person name="Tritt A."/>
            <person name="Tisserant E."/>
            <person name="Crous P.W."/>
            <person name="Henrissat B."/>
            <person name="Nehls U."/>
            <person name="Egli S."/>
            <person name="Spatafora J.W."/>
            <person name="Grigoriev I.V."/>
            <person name="Martin F.M."/>
        </authorList>
    </citation>
    <scope>NUCLEOTIDE SEQUENCE [LARGE SCALE GENOMIC DNA]</scope>
    <source>
        <strain evidence="2 3">CBS 459.81</strain>
    </source>
</reference>
<evidence type="ECO:0000256" key="1">
    <source>
        <dbReference type="SAM" id="Phobius"/>
    </source>
</evidence>
<feature type="transmembrane region" description="Helical" evidence="1">
    <location>
        <begin position="136"/>
        <end position="157"/>
    </location>
</feature>
<keyword evidence="1" id="KW-0812">Transmembrane</keyword>
<protein>
    <submittedName>
        <fullName evidence="2">Uncharacterized protein</fullName>
    </submittedName>
</protein>
<keyword evidence="1" id="KW-1133">Transmembrane helix</keyword>
<proteinExistence type="predicted"/>
<dbReference type="EMBL" id="KV744913">
    <property type="protein sequence ID" value="OCK81647.1"/>
    <property type="molecule type" value="Genomic_DNA"/>
</dbReference>
<evidence type="ECO:0000313" key="3">
    <source>
        <dbReference type="Proteomes" id="UP000250266"/>
    </source>
</evidence>
<evidence type="ECO:0000313" key="2">
    <source>
        <dbReference type="EMBL" id="OCK81647.1"/>
    </source>
</evidence>
<name>A0A8E2JGN3_9PEZI</name>
<feature type="transmembrane region" description="Helical" evidence="1">
    <location>
        <begin position="77"/>
        <end position="97"/>
    </location>
</feature>
<gene>
    <name evidence="2" type="ORF">K432DRAFT_11349</name>
</gene>